<evidence type="ECO:0000256" key="2">
    <source>
        <dbReference type="ARBA" id="ARBA00008472"/>
    </source>
</evidence>
<dbReference type="EC" id="7.1.1.2" evidence="9"/>
<keyword evidence="9" id="KW-1278">Translocase</keyword>
<dbReference type="InterPro" id="IPR000440">
    <property type="entry name" value="NADH_UbQ/plastoQ_OxRdtase_su3"/>
</dbReference>
<dbReference type="PANTHER" id="PTHR11058">
    <property type="entry name" value="NADH-UBIQUINONE OXIDOREDUCTASE CHAIN 3"/>
    <property type="match status" value="1"/>
</dbReference>
<reference evidence="10" key="2">
    <citation type="submission" date="2022-02" db="EMBL/GenBank/DDBJ databases">
        <authorList>
            <person name="Shu X.H."/>
            <person name="Li Z.K."/>
            <person name="Tang P."/>
            <person name="Chen X.X."/>
        </authorList>
    </citation>
    <scope>NUCLEOTIDE SEQUENCE</scope>
</reference>
<organism evidence="10">
    <name type="scientific">Endecameris sp. ZJUH 20220006</name>
    <dbReference type="NCBI Taxonomy" id="2943471"/>
    <lineage>
        <taxon>Eukaryota</taxon>
        <taxon>Metazoa</taxon>
        <taxon>Ecdysozoa</taxon>
        <taxon>Arthropoda</taxon>
        <taxon>Hexapoda</taxon>
        <taxon>Insecta</taxon>
        <taxon>Pterygota</taxon>
        <taxon>Neoptera</taxon>
        <taxon>Endopterygota</taxon>
        <taxon>Hymenoptera</taxon>
        <taxon>Apocrita</taxon>
        <taxon>Proctotrupomorpha</taxon>
        <taxon>Cynipoidea</taxon>
        <taxon>Figitidae</taxon>
        <taxon>Eucoilinae</taxon>
        <taxon>Endecameris</taxon>
    </lineage>
</organism>
<evidence type="ECO:0000256" key="9">
    <source>
        <dbReference type="RuleBase" id="RU003640"/>
    </source>
</evidence>
<feature type="transmembrane region" description="Helical" evidence="9">
    <location>
        <begin position="6"/>
        <end position="25"/>
    </location>
</feature>
<protein>
    <recommendedName>
        <fullName evidence="3 9">NADH-ubiquinone oxidoreductase chain 3</fullName>
        <ecNumber evidence="9">7.1.1.2</ecNumber>
    </recommendedName>
</protein>
<dbReference type="InterPro" id="IPR038430">
    <property type="entry name" value="NDAH_ubi_oxred_su3_sf"/>
</dbReference>
<feature type="transmembrane region" description="Helical" evidence="9">
    <location>
        <begin position="57"/>
        <end position="78"/>
    </location>
</feature>
<keyword evidence="5 9" id="KW-0812">Transmembrane</keyword>
<dbReference type="GO" id="GO:0008137">
    <property type="term" value="F:NADH dehydrogenase (ubiquinone) activity"/>
    <property type="evidence" value="ECO:0007669"/>
    <property type="project" value="UniProtKB-UniRule"/>
</dbReference>
<keyword evidence="9" id="KW-0679">Respiratory chain</keyword>
<dbReference type="EMBL" id="OM677825">
    <property type="protein sequence ID" value="UZT67483.1"/>
    <property type="molecule type" value="Genomic_DNA"/>
</dbReference>
<dbReference type="Pfam" id="PF00507">
    <property type="entry name" value="Oxidored_q4"/>
    <property type="match status" value="1"/>
</dbReference>
<evidence type="ECO:0000256" key="5">
    <source>
        <dbReference type="ARBA" id="ARBA00022692"/>
    </source>
</evidence>
<evidence type="ECO:0000313" key="10">
    <source>
        <dbReference type="EMBL" id="UZT67483.1"/>
    </source>
</evidence>
<dbReference type="GO" id="GO:0030964">
    <property type="term" value="C:NADH dehydrogenase complex"/>
    <property type="evidence" value="ECO:0007669"/>
    <property type="project" value="TreeGrafter"/>
</dbReference>
<evidence type="ECO:0000256" key="8">
    <source>
        <dbReference type="ARBA" id="ARBA00049551"/>
    </source>
</evidence>
<name>A0A9E8G7B1_9HYME</name>
<gene>
    <name evidence="10" type="primary">nad3</name>
</gene>
<evidence type="ECO:0000256" key="6">
    <source>
        <dbReference type="ARBA" id="ARBA00022989"/>
    </source>
</evidence>
<keyword evidence="7 9" id="KW-0472">Membrane</keyword>
<evidence type="ECO:0000256" key="1">
    <source>
        <dbReference type="ARBA" id="ARBA00004370"/>
    </source>
</evidence>
<proteinExistence type="inferred from homology"/>
<accession>A0A9E8G7B1</accession>
<reference evidence="10" key="1">
    <citation type="journal article" date="2022" name="Genes (Basel)">
        <title>Novel Gene Rearrangements in the Mitochondrial Genomes of Cynipoid Wasps (Hymenoptera: Cynipoidea).</title>
        <authorList>
            <person name="Shu X."/>
            <person name="Li Z."/>
            <person name="Yuan R."/>
            <person name="Tang P."/>
            <person name="Chen X."/>
        </authorList>
    </citation>
    <scope>NUCLEOTIDE SEQUENCE</scope>
</reference>
<comment type="function">
    <text evidence="9">Core subunit of the mitochondrial membrane respiratory chain NADH dehydrogenase (Complex I) which catalyzes electron transfer from NADH through the respiratory chain, using ubiquinone as an electron acceptor. Essential for the catalytic activity of complex I.</text>
</comment>
<dbReference type="GO" id="GO:0031966">
    <property type="term" value="C:mitochondrial membrane"/>
    <property type="evidence" value="ECO:0007669"/>
    <property type="project" value="UniProtKB-SubCell"/>
</dbReference>
<keyword evidence="9 10" id="KW-0496">Mitochondrion</keyword>
<sequence>MINLILLNLLILLISSLILLINMIISKKMLYNRNKISAFECGFDNLSSLRLPFSIQFFLISIIFLIFDIEIALIFPIIKTSSLMLMKFFFIIIIMILILGLYYEWKEGSLNWLH</sequence>
<feature type="transmembrane region" description="Helical" evidence="9">
    <location>
        <begin position="84"/>
        <end position="103"/>
    </location>
</feature>
<keyword evidence="4 9" id="KW-0813">Transport</keyword>
<keyword evidence="9" id="KW-0249">Electron transport</keyword>
<comment type="catalytic activity">
    <reaction evidence="8 9">
        <text>a ubiquinone + NADH + 5 H(+)(in) = a ubiquinol + NAD(+) + 4 H(+)(out)</text>
        <dbReference type="Rhea" id="RHEA:29091"/>
        <dbReference type="Rhea" id="RHEA-COMP:9565"/>
        <dbReference type="Rhea" id="RHEA-COMP:9566"/>
        <dbReference type="ChEBI" id="CHEBI:15378"/>
        <dbReference type="ChEBI" id="CHEBI:16389"/>
        <dbReference type="ChEBI" id="CHEBI:17976"/>
        <dbReference type="ChEBI" id="CHEBI:57540"/>
        <dbReference type="ChEBI" id="CHEBI:57945"/>
        <dbReference type="EC" id="7.1.1.2"/>
    </reaction>
</comment>
<dbReference type="AlphaFoldDB" id="A0A9E8G7B1"/>
<dbReference type="PANTHER" id="PTHR11058:SF9">
    <property type="entry name" value="NADH-UBIQUINONE OXIDOREDUCTASE CHAIN 3"/>
    <property type="match status" value="1"/>
</dbReference>
<comment type="subcellular location">
    <subcellularLocation>
        <location evidence="1">Membrane</location>
    </subcellularLocation>
    <subcellularLocation>
        <location evidence="9">Mitochondrion membrane</location>
        <topology evidence="9">Multi-pass membrane protein</topology>
    </subcellularLocation>
</comment>
<keyword evidence="9" id="KW-0830">Ubiquinone</keyword>
<keyword evidence="9" id="KW-0520">NAD</keyword>
<comment type="similarity">
    <text evidence="2 9">Belongs to the complex I subunit 3 family.</text>
</comment>
<evidence type="ECO:0000256" key="4">
    <source>
        <dbReference type="ARBA" id="ARBA00022448"/>
    </source>
</evidence>
<keyword evidence="6 9" id="KW-1133">Transmembrane helix</keyword>
<geneLocation type="mitochondrion" evidence="10"/>
<evidence type="ECO:0000256" key="3">
    <source>
        <dbReference type="ARBA" id="ARBA00021007"/>
    </source>
</evidence>
<evidence type="ECO:0000256" key="7">
    <source>
        <dbReference type="ARBA" id="ARBA00023136"/>
    </source>
</evidence>
<dbReference type="Gene3D" id="1.20.58.1610">
    <property type="entry name" value="NADH:ubiquinone/plastoquinone oxidoreductase, chain 3"/>
    <property type="match status" value="1"/>
</dbReference>